<proteinExistence type="predicted"/>
<protein>
    <submittedName>
        <fullName evidence="4">Thioesterase</fullName>
    </submittedName>
</protein>
<organism evidence="4 5">
    <name type="scientific">Hyphomicrobium nitrativorans NL23</name>
    <dbReference type="NCBI Taxonomy" id="1029756"/>
    <lineage>
        <taxon>Bacteria</taxon>
        <taxon>Pseudomonadati</taxon>
        <taxon>Pseudomonadota</taxon>
        <taxon>Alphaproteobacteria</taxon>
        <taxon>Hyphomicrobiales</taxon>
        <taxon>Hyphomicrobiaceae</taxon>
        <taxon>Hyphomicrobium</taxon>
    </lineage>
</organism>
<accession>V5SDR4</accession>
<dbReference type="PANTHER" id="PTHR36934">
    <property type="entry name" value="BLR0278 PROTEIN"/>
    <property type="match status" value="1"/>
</dbReference>
<dbReference type="RefSeq" id="WP_023787387.1">
    <property type="nucleotide sequence ID" value="NC_022997.1"/>
</dbReference>
<dbReference type="InterPro" id="IPR054485">
    <property type="entry name" value="FlK-like_dom"/>
</dbReference>
<evidence type="ECO:0000256" key="1">
    <source>
        <dbReference type="PIRSR" id="PIRSR014972-1"/>
    </source>
</evidence>
<feature type="active site" evidence="1">
    <location>
        <position position="76"/>
    </location>
</feature>
<feature type="domain" description="Fluoroacetyl-CoA-specific thioesterase-like" evidence="3">
    <location>
        <begin position="32"/>
        <end position="125"/>
    </location>
</feature>
<feature type="binding site" evidence="2">
    <location>
        <position position="120"/>
    </location>
    <ligand>
        <name>substrate</name>
    </ligand>
</feature>
<gene>
    <name evidence="4" type="ORF">W911_10150</name>
</gene>
<dbReference type="Pfam" id="PF22636">
    <property type="entry name" value="FlK"/>
    <property type="match status" value="1"/>
</dbReference>
<dbReference type="STRING" id="1029756.W911_10150"/>
<feature type="active site" evidence="1">
    <location>
        <position position="50"/>
    </location>
</feature>
<dbReference type="PANTHER" id="PTHR36934:SF1">
    <property type="entry name" value="THIOESTERASE DOMAIN-CONTAINING PROTEIN"/>
    <property type="match status" value="1"/>
</dbReference>
<dbReference type="OrthoDB" id="6902891at2"/>
<dbReference type="Proteomes" id="UP000018542">
    <property type="component" value="Chromosome"/>
</dbReference>
<dbReference type="EMBL" id="CP006912">
    <property type="protein sequence ID" value="AHB48668.1"/>
    <property type="molecule type" value="Genomic_DNA"/>
</dbReference>
<dbReference type="PATRIC" id="fig|1029756.8.peg.2107"/>
<dbReference type="AlphaFoldDB" id="V5SDR4"/>
<dbReference type="CDD" id="cd03440">
    <property type="entry name" value="hot_dog"/>
    <property type="match status" value="1"/>
</dbReference>
<sequence length="152" mass="15826">MKPTLEAGATARLTFTVTAEKTVPNLYPESADFRAMPGVFATGFMVGLMEWACLEVLKPHLDAGEGSLGIHVDVSHSGATVPGQVVTVDATCTSVTGRRIAFDVVAHDGVEVIGKGRHERMVVPWARFVSHVNDKAQGAGADPIAAVTASGG</sequence>
<dbReference type="PIRSF" id="PIRSF014972">
    <property type="entry name" value="FlK"/>
    <property type="match status" value="1"/>
</dbReference>
<evidence type="ECO:0000313" key="5">
    <source>
        <dbReference type="Proteomes" id="UP000018542"/>
    </source>
</evidence>
<dbReference type="SUPFAM" id="SSF54637">
    <property type="entry name" value="Thioesterase/thiol ester dehydrase-isomerase"/>
    <property type="match status" value="1"/>
</dbReference>
<keyword evidence="5" id="KW-1185">Reference proteome</keyword>
<evidence type="ECO:0000256" key="2">
    <source>
        <dbReference type="PIRSR" id="PIRSR014972-2"/>
    </source>
</evidence>
<name>V5SDR4_9HYPH</name>
<reference evidence="4 5" key="1">
    <citation type="journal article" date="2014" name="Genome Announc.">
        <title>Complete Genome Sequence of Hyphomicrobium nitrativorans Strain NL23, a Denitrifying Bacterium Isolated from Biofilm of a Methanol-Fed Denitrification System Treating Seawater at the Montreal Biodome.</title>
        <authorList>
            <person name="Martineau C."/>
            <person name="Villeneuve C."/>
            <person name="Mauffrey F."/>
            <person name="Villemur R."/>
        </authorList>
    </citation>
    <scope>NUCLEOTIDE SEQUENCE [LARGE SCALE GENOMIC DNA]</scope>
    <source>
        <strain evidence="4">NL23</strain>
    </source>
</reference>
<dbReference type="HOGENOM" id="CLU_119426_0_1_5"/>
<feature type="binding site" evidence="2">
    <location>
        <position position="69"/>
    </location>
    <ligand>
        <name>substrate</name>
    </ligand>
</feature>
<dbReference type="InterPro" id="IPR029069">
    <property type="entry name" value="HotDog_dom_sf"/>
</dbReference>
<evidence type="ECO:0000313" key="4">
    <source>
        <dbReference type="EMBL" id="AHB48668.1"/>
    </source>
</evidence>
<evidence type="ECO:0000259" key="3">
    <source>
        <dbReference type="Pfam" id="PF22636"/>
    </source>
</evidence>
<dbReference type="Gene3D" id="3.10.129.10">
    <property type="entry name" value="Hotdog Thioesterase"/>
    <property type="match status" value="1"/>
</dbReference>
<dbReference type="InterPro" id="IPR025540">
    <property type="entry name" value="FlK"/>
</dbReference>
<feature type="active site" evidence="1">
    <location>
        <position position="42"/>
    </location>
</feature>
<dbReference type="KEGG" id="hni:W911_10150"/>